<gene>
    <name evidence="2" type="ORF">Taro_010019</name>
</gene>
<dbReference type="EMBL" id="NMUH01000358">
    <property type="protein sequence ID" value="MQL77646.1"/>
    <property type="molecule type" value="Genomic_DNA"/>
</dbReference>
<accession>A0A843U5V6</accession>
<evidence type="ECO:0000313" key="2">
    <source>
        <dbReference type="EMBL" id="MQL77646.1"/>
    </source>
</evidence>
<organism evidence="2 3">
    <name type="scientific">Colocasia esculenta</name>
    <name type="common">Wild taro</name>
    <name type="synonym">Arum esculentum</name>
    <dbReference type="NCBI Taxonomy" id="4460"/>
    <lineage>
        <taxon>Eukaryota</taxon>
        <taxon>Viridiplantae</taxon>
        <taxon>Streptophyta</taxon>
        <taxon>Embryophyta</taxon>
        <taxon>Tracheophyta</taxon>
        <taxon>Spermatophyta</taxon>
        <taxon>Magnoliopsida</taxon>
        <taxon>Liliopsida</taxon>
        <taxon>Araceae</taxon>
        <taxon>Aroideae</taxon>
        <taxon>Colocasieae</taxon>
        <taxon>Colocasia</taxon>
    </lineage>
</organism>
<evidence type="ECO:0000256" key="1">
    <source>
        <dbReference type="SAM" id="MobiDB-lite"/>
    </source>
</evidence>
<comment type="caution">
    <text evidence="2">The sequence shown here is derived from an EMBL/GenBank/DDBJ whole genome shotgun (WGS) entry which is preliminary data.</text>
</comment>
<reference evidence="2" key="1">
    <citation type="submission" date="2017-07" db="EMBL/GenBank/DDBJ databases">
        <title>Taro Niue Genome Assembly and Annotation.</title>
        <authorList>
            <person name="Atibalentja N."/>
            <person name="Keating K."/>
            <person name="Fields C.J."/>
        </authorList>
    </citation>
    <scope>NUCLEOTIDE SEQUENCE</scope>
    <source>
        <strain evidence="2">Niue_2</strain>
        <tissue evidence="2">Leaf</tissue>
    </source>
</reference>
<dbReference type="Proteomes" id="UP000652761">
    <property type="component" value="Unassembled WGS sequence"/>
</dbReference>
<proteinExistence type="predicted"/>
<sequence>MSSRRLQESDTMAVAFWALNRKLNPRLIWTHAIDVARCGSQVDIVATAAAEEGGGPLRQRNCAGTTWRRICGPRSNVRCTTSGEDQRPARWGSPFAQRRWPG</sequence>
<protein>
    <submittedName>
        <fullName evidence="2">Uncharacterized protein</fullName>
    </submittedName>
</protein>
<name>A0A843U5V6_COLES</name>
<keyword evidence="3" id="KW-1185">Reference proteome</keyword>
<dbReference type="AlphaFoldDB" id="A0A843U5V6"/>
<feature type="region of interest" description="Disordered" evidence="1">
    <location>
        <begin position="79"/>
        <end position="102"/>
    </location>
</feature>
<evidence type="ECO:0000313" key="3">
    <source>
        <dbReference type="Proteomes" id="UP000652761"/>
    </source>
</evidence>